<name>A0A7C3QWU9_9BACT</name>
<dbReference type="InterPro" id="IPR051600">
    <property type="entry name" value="Beta-PGM-like"/>
</dbReference>
<dbReference type="PANTHER" id="PTHR46193:SF21">
    <property type="entry name" value="SLL1138 PROTEIN"/>
    <property type="match status" value="1"/>
</dbReference>
<evidence type="ECO:0000256" key="3">
    <source>
        <dbReference type="ARBA" id="ARBA00022723"/>
    </source>
</evidence>
<evidence type="ECO:0000256" key="1">
    <source>
        <dbReference type="ARBA" id="ARBA00001946"/>
    </source>
</evidence>
<dbReference type="SFLD" id="SFLDS00003">
    <property type="entry name" value="Haloacid_Dehalogenase"/>
    <property type="match status" value="1"/>
</dbReference>
<evidence type="ECO:0000313" key="5">
    <source>
        <dbReference type="EMBL" id="HFT93936.1"/>
    </source>
</evidence>
<dbReference type="InterPro" id="IPR023198">
    <property type="entry name" value="PGP-like_dom2"/>
</dbReference>
<reference evidence="5" key="1">
    <citation type="journal article" date="2020" name="mSystems">
        <title>Genome- and Community-Level Interaction Insights into Carbon Utilization and Element Cycling Functions of Hydrothermarchaeota in Hydrothermal Sediment.</title>
        <authorList>
            <person name="Zhou Z."/>
            <person name="Liu Y."/>
            <person name="Xu W."/>
            <person name="Pan J."/>
            <person name="Luo Z.H."/>
            <person name="Li M."/>
        </authorList>
    </citation>
    <scope>NUCLEOTIDE SEQUENCE [LARGE SCALE GENOMIC DNA]</scope>
    <source>
        <strain evidence="5">SpSt-902</strain>
    </source>
</reference>
<dbReference type="InterPro" id="IPR036412">
    <property type="entry name" value="HAD-like_sf"/>
</dbReference>
<sequence length="218" mass="24217">MFDFNGVIIDDERVHLELFQEVLGRHGVRLDESLYWKEFLGMDDRGAFAGAWAHYRGESPGEEFLGSLIREKSSLYRSRLEKGLPLYEGAVFLIRTLAKELPLGIVSGALREEILRTLSIAGLDGLFGFVVSAEDTLRGKPDPEGYIIGFDRLRKNGFDGSPANVLVIEDSVQGIDAALHAGMKAFAVGHTYPPEALEAADRVFGHIREIRLEDIRQA</sequence>
<dbReference type="Pfam" id="PF13419">
    <property type="entry name" value="HAD_2"/>
    <property type="match status" value="1"/>
</dbReference>
<dbReference type="InterPro" id="IPR041492">
    <property type="entry name" value="HAD_2"/>
</dbReference>
<comment type="caution">
    <text evidence="5">The sequence shown here is derived from an EMBL/GenBank/DDBJ whole genome shotgun (WGS) entry which is preliminary data.</text>
</comment>
<dbReference type="Gene3D" id="3.40.50.1000">
    <property type="entry name" value="HAD superfamily/HAD-like"/>
    <property type="match status" value="1"/>
</dbReference>
<dbReference type="Gene3D" id="1.10.150.240">
    <property type="entry name" value="Putative phosphatase, domain 2"/>
    <property type="match status" value="1"/>
</dbReference>
<comment type="similarity">
    <text evidence="2">Belongs to the HAD-like hydrolase superfamily. CbbY/CbbZ/Gph/YieH family.</text>
</comment>
<dbReference type="PANTHER" id="PTHR46193">
    <property type="entry name" value="6-PHOSPHOGLUCONATE PHOSPHATASE"/>
    <property type="match status" value="1"/>
</dbReference>
<proteinExistence type="inferred from homology"/>
<dbReference type="InterPro" id="IPR006439">
    <property type="entry name" value="HAD-SF_hydro_IA"/>
</dbReference>
<organism evidence="5">
    <name type="scientific">Leptospirillum ferriphilum</name>
    <dbReference type="NCBI Taxonomy" id="178606"/>
    <lineage>
        <taxon>Bacteria</taxon>
        <taxon>Pseudomonadati</taxon>
        <taxon>Nitrospirota</taxon>
        <taxon>Nitrospiria</taxon>
        <taxon>Nitrospirales</taxon>
        <taxon>Nitrospiraceae</taxon>
        <taxon>Leptospirillum</taxon>
    </lineage>
</organism>
<evidence type="ECO:0000256" key="2">
    <source>
        <dbReference type="ARBA" id="ARBA00006171"/>
    </source>
</evidence>
<dbReference type="GO" id="GO:0003824">
    <property type="term" value="F:catalytic activity"/>
    <property type="evidence" value="ECO:0007669"/>
    <property type="project" value="UniProtKB-ARBA"/>
</dbReference>
<protein>
    <submittedName>
        <fullName evidence="5">HAD family phosphatase</fullName>
    </submittedName>
</protein>
<gene>
    <name evidence="5" type="ORF">ENX03_08405</name>
</gene>
<dbReference type="NCBIfam" id="TIGR01509">
    <property type="entry name" value="HAD-SF-IA-v3"/>
    <property type="match status" value="1"/>
</dbReference>
<comment type="cofactor">
    <cofactor evidence="1">
        <name>Mg(2+)</name>
        <dbReference type="ChEBI" id="CHEBI:18420"/>
    </cofactor>
</comment>
<keyword evidence="4" id="KW-0460">Magnesium</keyword>
<keyword evidence="3" id="KW-0479">Metal-binding</keyword>
<accession>A0A7C3QWU9</accession>
<dbReference type="SFLD" id="SFLDG01129">
    <property type="entry name" value="C1.5:_HAD__Beta-PGM__Phosphata"/>
    <property type="match status" value="1"/>
</dbReference>
<evidence type="ECO:0000256" key="4">
    <source>
        <dbReference type="ARBA" id="ARBA00022842"/>
    </source>
</evidence>
<dbReference type="GO" id="GO:0046872">
    <property type="term" value="F:metal ion binding"/>
    <property type="evidence" value="ECO:0007669"/>
    <property type="project" value="UniProtKB-KW"/>
</dbReference>
<dbReference type="EMBL" id="DTMM01000177">
    <property type="protein sequence ID" value="HFT93936.1"/>
    <property type="molecule type" value="Genomic_DNA"/>
</dbReference>
<dbReference type="AlphaFoldDB" id="A0A7C3QWU9"/>
<dbReference type="SUPFAM" id="SSF56784">
    <property type="entry name" value="HAD-like"/>
    <property type="match status" value="1"/>
</dbReference>
<dbReference type="CDD" id="cd07505">
    <property type="entry name" value="HAD_BPGM-like"/>
    <property type="match status" value="1"/>
</dbReference>
<dbReference type="InterPro" id="IPR023214">
    <property type="entry name" value="HAD_sf"/>
</dbReference>